<keyword evidence="5 7" id="KW-1133">Transmembrane helix</keyword>
<dbReference type="Gene3D" id="1.10.3720.10">
    <property type="entry name" value="MetI-like"/>
    <property type="match status" value="1"/>
</dbReference>
<feature type="transmembrane region" description="Helical" evidence="7">
    <location>
        <begin position="103"/>
        <end position="129"/>
    </location>
</feature>
<dbReference type="PANTHER" id="PTHR43163:SF6">
    <property type="entry name" value="DIPEPTIDE TRANSPORT SYSTEM PERMEASE PROTEIN DPPB-RELATED"/>
    <property type="match status" value="1"/>
</dbReference>
<keyword evidence="2" id="KW-0813">Transport</keyword>
<dbReference type="PROSITE" id="PS50928">
    <property type="entry name" value="ABC_TM1"/>
    <property type="match status" value="1"/>
</dbReference>
<dbReference type="GO" id="GO:0055085">
    <property type="term" value="P:transmembrane transport"/>
    <property type="evidence" value="ECO:0007669"/>
    <property type="project" value="InterPro"/>
</dbReference>
<dbReference type="EMBL" id="VSSQ01000209">
    <property type="protein sequence ID" value="MPL85667.1"/>
    <property type="molecule type" value="Genomic_DNA"/>
</dbReference>
<organism evidence="9">
    <name type="scientific">bioreactor metagenome</name>
    <dbReference type="NCBI Taxonomy" id="1076179"/>
    <lineage>
        <taxon>unclassified sequences</taxon>
        <taxon>metagenomes</taxon>
        <taxon>ecological metagenomes</taxon>
    </lineage>
</organism>
<evidence type="ECO:0000256" key="7">
    <source>
        <dbReference type="SAM" id="Phobius"/>
    </source>
</evidence>
<dbReference type="InterPro" id="IPR000515">
    <property type="entry name" value="MetI-like"/>
</dbReference>
<dbReference type="SUPFAM" id="SSF161098">
    <property type="entry name" value="MetI-like"/>
    <property type="match status" value="1"/>
</dbReference>
<dbReference type="GO" id="GO:0005886">
    <property type="term" value="C:plasma membrane"/>
    <property type="evidence" value="ECO:0007669"/>
    <property type="project" value="UniProtKB-SubCell"/>
</dbReference>
<keyword evidence="6 7" id="KW-0472">Membrane</keyword>
<comment type="caution">
    <text evidence="9">The sequence shown here is derived from an EMBL/GenBank/DDBJ whole genome shotgun (WGS) entry which is preliminary data.</text>
</comment>
<name>A0A644V392_9ZZZZ</name>
<evidence type="ECO:0000256" key="4">
    <source>
        <dbReference type="ARBA" id="ARBA00022692"/>
    </source>
</evidence>
<protein>
    <submittedName>
        <fullName evidence="9">Dipeptide transport system permease protein DppB</fullName>
    </submittedName>
</protein>
<dbReference type="InterPro" id="IPR045621">
    <property type="entry name" value="BPD_transp_1_N"/>
</dbReference>
<proteinExistence type="predicted"/>
<feature type="transmembrane region" description="Helical" evidence="7">
    <location>
        <begin position="256"/>
        <end position="282"/>
    </location>
</feature>
<dbReference type="InterPro" id="IPR035906">
    <property type="entry name" value="MetI-like_sf"/>
</dbReference>
<evidence type="ECO:0000256" key="5">
    <source>
        <dbReference type="ARBA" id="ARBA00022989"/>
    </source>
</evidence>
<feature type="transmembrane region" description="Helical" evidence="7">
    <location>
        <begin position="210"/>
        <end position="236"/>
    </location>
</feature>
<gene>
    <name evidence="9" type="primary">dppB_12</name>
    <name evidence="9" type="ORF">SDC9_31639</name>
</gene>
<keyword evidence="3" id="KW-1003">Cell membrane</keyword>
<evidence type="ECO:0000256" key="3">
    <source>
        <dbReference type="ARBA" id="ARBA00022475"/>
    </source>
</evidence>
<accession>A0A644V392</accession>
<dbReference type="AlphaFoldDB" id="A0A644V392"/>
<evidence type="ECO:0000256" key="6">
    <source>
        <dbReference type="ARBA" id="ARBA00023136"/>
    </source>
</evidence>
<dbReference type="CDD" id="cd06261">
    <property type="entry name" value="TM_PBP2"/>
    <property type="match status" value="1"/>
</dbReference>
<feature type="transmembrane region" description="Helical" evidence="7">
    <location>
        <begin position="71"/>
        <end position="91"/>
    </location>
</feature>
<dbReference type="Pfam" id="PF00528">
    <property type="entry name" value="BPD_transp_1"/>
    <property type="match status" value="1"/>
</dbReference>
<dbReference type="PANTHER" id="PTHR43163">
    <property type="entry name" value="DIPEPTIDE TRANSPORT SYSTEM PERMEASE PROTEIN DPPB-RELATED"/>
    <property type="match status" value="1"/>
</dbReference>
<comment type="subcellular location">
    <subcellularLocation>
        <location evidence="1">Cell membrane</location>
        <topology evidence="1">Multi-pass membrane protein</topology>
    </subcellularLocation>
</comment>
<keyword evidence="4 7" id="KW-0812">Transmembrane</keyword>
<feature type="domain" description="ABC transmembrane type-1" evidence="8">
    <location>
        <begin position="68"/>
        <end position="275"/>
    </location>
</feature>
<sequence length="289" mass="31836">MAPGSPLDALLADPNINPAELERRRLELGLDNPVIIQYFTWLKEFFQGNLGYSFKTQRAVWDMIRERLGPTALLAACSVTLSLIVSIPLGIMAAARPYSRRDYLFSSLSFLMAATPNFFSGLVLIYFFAAVLRILPTGGMYDSSGIRNAAILARHLILPTLVLSFQQIGSWIRYMRGSMLEVLQEDYIRTARAKGLKRRGVILKHGLKNALIPVVTVVGMSIPSLVGGAVVTEQVFGWPGVGSLMVQSIAARDYPVIMGITVLVAFVVLMANLVTDLIYGLLDPRIRYA</sequence>
<reference evidence="9" key="1">
    <citation type="submission" date="2019-08" db="EMBL/GenBank/DDBJ databases">
        <authorList>
            <person name="Kucharzyk K."/>
            <person name="Murdoch R.W."/>
            <person name="Higgins S."/>
            <person name="Loffler F."/>
        </authorList>
    </citation>
    <scope>NUCLEOTIDE SEQUENCE</scope>
</reference>
<evidence type="ECO:0000256" key="1">
    <source>
        <dbReference type="ARBA" id="ARBA00004651"/>
    </source>
</evidence>
<dbReference type="Pfam" id="PF19300">
    <property type="entry name" value="BPD_transp_1_N"/>
    <property type="match status" value="1"/>
</dbReference>
<evidence type="ECO:0000313" key="9">
    <source>
        <dbReference type="EMBL" id="MPL85667.1"/>
    </source>
</evidence>
<evidence type="ECO:0000259" key="8">
    <source>
        <dbReference type="PROSITE" id="PS50928"/>
    </source>
</evidence>
<evidence type="ECO:0000256" key="2">
    <source>
        <dbReference type="ARBA" id="ARBA00022448"/>
    </source>
</evidence>